<feature type="region of interest" description="Disordered" evidence="9">
    <location>
        <begin position="121"/>
        <end position="158"/>
    </location>
</feature>
<feature type="repeat" description="ANK" evidence="8">
    <location>
        <begin position="1191"/>
        <end position="1223"/>
    </location>
</feature>
<reference evidence="12 13" key="1">
    <citation type="submission" date="2019-04" db="EMBL/GenBank/DDBJ databases">
        <title>Chromosome genome assembly for Takifugu flavidus.</title>
        <authorList>
            <person name="Xiao S."/>
        </authorList>
    </citation>
    <scope>NUCLEOTIDE SEQUENCE [LARGE SCALE GENOMIC DNA]</scope>
    <source>
        <strain evidence="12">HTHZ2018</strain>
        <tissue evidence="12">Muscle</tissue>
    </source>
</reference>
<feature type="repeat" description="ANK" evidence="8">
    <location>
        <begin position="974"/>
        <end position="1006"/>
    </location>
</feature>
<protein>
    <submittedName>
        <fullName evidence="12">Protein TANC2</fullName>
    </submittedName>
</protein>
<feature type="region of interest" description="Disordered" evidence="9">
    <location>
        <begin position="439"/>
        <end position="463"/>
    </location>
</feature>
<evidence type="ECO:0000259" key="10">
    <source>
        <dbReference type="Pfam" id="PF25520"/>
    </source>
</evidence>
<feature type="domain" description="TANC1/2-like winged helix" evidence="11">
    <location>
        <begin position="750"/>
        <end position="904"/>
    </location>
</feature>
<keyword evidence="4" id="KW-0770">Synapse</keyword>
<keyword evidence="5 8" id="KW-0040">ANK repeat</keyword>
<dbReference type="PROSITE" id="PS50088">
    <property type="entry name" value="ANK_REPEAT"/>
    <property type="match status" value="6"/>
</dbReference>
<feature type="compositionally biased region" description="Low complexity" evidence="9">
    <location>
        <begin position="1553"/>
        <end position="1562"/>
    </location>
</feature>
<dbReference type="InterPro" id="IPR036770">
    <property type="entry name" value="Ankyrin_rpt-contain_sf"/>
</dbReference>
<dbReference type="SUPFAM" id="SSF48403">
    <property type="entry name" value="Ankyrin repeat"/>
    <property type="match status" value="1"/>
</dbReference>
<dbReference type="PROSITE" id="PS50297">
    <property type="entry name" value="ANK_REP_REGION"/>
    <property type="match status" value="5"/>
</dbReference>
<dbReference type="InterPro" id="IPR002110">
    <property type="entry name" value="Ankyrin_rpt"/>
</dbReference>
<evidence type="ECO:0000256" key="6">
    <source>
        <dbReference type="ARBA" id="ARBA00034110"/>
    </source>
</evidence>
<accession>A0A5C6NP65</accession>
<dbReference type="Gene3D" id="1.25.40.20">
    <property type="entry name" value="Ankyrin repeat-containing domain"/>
    <property type="match status" value="3"/>
</dbReference>
<dbReference type="Pfam" id="PF12796">
    <property type="entry name" value="Ank_2"/>
    <property type="match status" value="3"/>
</dbReference>
<dbReference type="SMART" id="SM00248">
    <property type="entry name" value="ANK"/>
    <property type="match status" value="10"/>
</dbReference>
<feature type="compositionally biased region" description="Low complexity" evidence="9">
    <location>
        <begin position="1522"/>
        <end position="1533"/>
    </location>
</feature>
<evidence type="ECO:0000313" key="13">
    <source>
        <dbReference type="Proteomes" id="UP000324091"/>
    </source>
</evidence>
<comment type="subcellular location">
    <subcellularLocation>
        <location evidence="6">Postsynapse</location>
    </subcellularLocation>
</comment>
<dbReference type="SUPFAM" id="SSF48452">
    <property type="entry name" value="TPR-like"/>
    <property type="match status" value="1"/>
</dbReference>
<dbReference type="GO" id="GO:0043197">
    <property type="term" value="C:dendritic spine"/>
    <property type="evidence" value="ECO:0007669"/>
    <property type="project" value="TreeGrafter"/>
</dbReference>
<comment type="similarity">
    <text evidence="7">Belongs to the TANC family.</text>
</comment>
<feature type="compositionally biased region" description="Basic and acidic residues" evidence="9">
    <location>
        <begin position="199"/>
        <end position="212"/>
    </location>
</feature>
<gene>
    <name evidence="12" type="ORF">D4764_18G0002180</name>
</gene>
<evidence type="ECO:0000256" key="3">
    <source>
        <dbReference type="ARBA" id="ARBA00022803"/>
    </source>
</evidence>
<dbReference type="InterPro" id="IPR058056">
    <property type="entry name" value="WH_TANC1/2"/>
</dbReference>
<feature type="repeat" description="ANK" evidence="8">
    <location>
        <begin position="1125"/>
        <end position="1157"/>
    </location>
</feature>
<feature type="region of interest" description="Disordered" evidence="9">
    <location>
        <begin position="1761"/>
        <end position="1800"/>
    </location>
</feature>
<feature type="repeat" description="ANK" evidence="8">
    <location>
        <begin position="1224"/>
        <end position="1256"/>
    </location>
</feature>
<feature type="region of interest" description="Disordered" evidence="9">
    <location>
        <begin position="196"/>
        <end position="224"/>
    </location>
</feature>
<dbReference type="Pfam" id="PF25521">
    <property type="entry name" value="WHD_TANC1"/>
    <property type="match status" value="1"/>
</dbReference>
<dbReference type="Gene3D" id="1.25.40.10">
    <property type="entry name" value="Tetratricopeptide repeat domain"/>
    <property type="match status" value="1"/>
</dbReference>
<dbReference type="GO" id="GO:0061001">
    <property type="term" value="P:regulation of dendritic spine morphogenesis"/>
    <property type="evidence" value="ECO:0007669"/>
    <property type="project" value="TreeGrafter"/>
</dbReference>
<keyword evidence="3" id="KW-0802">TPR repeat</keyword>
<keyword evidence="2" id="KW-0677">Repeat</keyword>
<dbReference type="SMART" id="SM00028">
    <property type="entry name" value="TPR"/>
    <property type="match status" value="3"/>
</dbReference>
<evidence type="ECO:0000256" key="2">
    <source>
        <dbReference type="ARBA" id="ARBA00022737"/>
    </source>
</evidence>
<evidence type="ECO:0000259" key="11">
    <source>
        <dbReference type="Pfam" id="PF25521"/>
    </source>
</evidence>
<keyword evidence="1" id="KW-0597">Phosphoprotein</keyword>
<dbReference type="InterPro" id="IPR019734">
    <property type="entry name" value="TPR_rpt"/>
</dbReference>
<dbReference type="Proteomes" id="UP000324091">
    <property type="component" value="Chromosome 18"/>
</dbReference>
<sequence>MDCTAAILKACARSRSKWCRHKRSARTTLGCCWGCCRGGAAPAVIGDASSFLHRLLVYICCCRSSEESSELCREWVDPPVAESGRGENEELGPPPSVDEAADALMTRLGFLLGDKIISGEPGSSYPAQDDGERISPSSSLASSSTSPCSTLQPPAGGEANSIVKHVASNHASVTSPTSTLESRDSGIIATLTSYSAESATERDDGAKYHTDGYHGGNGQRGGQLVVSSTSSSCMAAAGRDNAGFLYRVEDNMAASTYSLNKLHPDRASSSSHSAGSTYSIPLYLMPRPNSVAATSSARLEDLAYLDEQQRHIPSRTSLRMPRQNSGSRSQQEHRVSFTPSLNLKPLHFEIPGLSSDWLFSGREWLFQEVDAHLRSGDPTSSQGVVIIGNMGFGKTAIVARLVALSCHGNSMWPTAAGNQTMPKHMEAISFSHNSLCRGGEDEGGGGGGGGGGGSCPGTPEMRRRQEEVVRRLAAQVVSYHFCQADNCQTCLVPEFVHNMAAMLSDAPQLLAYRELLHRSRELQSTLSLRACIQDPSSALEKGIMEPLSALYRGMYCCWLLFRKIPVRHWSNSSTLHCVCFPERKIHVDRAGLIVLVDGLNEAEFHRPDYGDTLTSFLSRNIQKFPSWLKVITTVRTSQQDITSSLPFHRISLDRIEENNAIDQDLQGYLMQRIHSSAEIQSNVSLSNGRLDNAALAKLISHLKTLSKGSYLYLKLTLDLIEGGYLVLKSSSFKVVPVSLAEVYLLQLNMRFPTQSSFQRVLPLLNITVASLHPLTDQQLFEVVNAGTLARGSLPWAEFMHRLEQLSPFLLRRNDGSRMLNHSSFREWLMWREEGQDDRFLCDPRSGHTLMAFWLCRQEGKLNRQQMLELGHHILKAHIYKGLSKKLGVSSSVLQGLWLAYSTQSLSPALSSLRNLYTPNIKVSRLLIMGGADVDYCTDVLSNAPLLCAHAHLGHSDVVALLLDQGAQVDAQSHDGLTALGFAAAAGHLDIVTILSQNAAKAGHVDNSGRCVLVHAAQRGHIEVLRHLLRNADWSCTPCCSQKGASKEQAVQQALTAAASMGHSEMVSYLLGLLRKDEEVEERAEIDTPDSLWGETALTAAAGSGRLTVCSLLLEEGAAVDHSNRRGVTPLFSAVKRDHGQVVQLLLNHRVDVNMVDQQGRTALMVAASEGHLTTARLLLDHGASLDQTDKEGLTALSWACLKGKLQLVRELVDRGAATTHADRSGRTPLDLAAFCGDPEVVQHLVDHGASVEHVDCSGMRPLDRAVGCRNTSAVIALLKKGAKIGPATWAMATSKPDILMVLLSKLMQEGDRLYKQGNASGAAQSYQAALQKFPVDELKTFRKLRVCVLLNLSRCHRKMNDFEVAEQFATKALELKAKSYEAFYARARAKRGRRQFHAALEDLVEASRLCPSNREIQRLLSRVRDECRQAAWQHDSPPASSHHAYQQNAIMDIRQRDPGGLQGQEKEGLTEEEEEEEDGYRGGDALSHSSSFHPSPVIQSLDTHGHSASLSPTHQYRHHASPTHCPSPSSPCHSAPPPSASHCHLSPPPSPMQPQQRASPMSEAVPALPGNGILHQYPQPVSGGYYPDQNQGVQQHHIMPSERSFRKQNPVQGQWLQPAKVQAVRASQPGSTANASMILGSSIYSHFGQLPQELAELGEGICPSLLDMRPSLQVQTGLNSGASYSPNDADSDFVCQVRSASAFGRNGGGERPGLSRFGQAHQLNRNQSKAARYPMEVTEATLGPPDSYIAAHQYHQMGLRRPLSAHPGSSTAPPSRPFVHSQSSSVHFSTSSGSLTSGQPINPGLGFRTSASVQQMELTSDLVSPGEAPGCHDDFFLTQSEICMSGGGTYPGEAGRSSRNTPFMGVIDRTARVHQQYQHAPPSPSSCLSPSRSWAVSSVDTVITSPTKTPANQGQFQPPSLAYHNRSNNNVHYGHLHDNQHDYYEAPPGCGAQNNGPSQNPPFVGMRLARTLPVIHGYSDRPTERKTGPTSPVKPKRPFVESNV</sequence>
<evidence type="ECO:0000256" key="9">
    <source>
        <dbReference type="SAM" id="MobiDB-lite"/>
    </source>
</evidence>
<dbReference type="Pfam" id="PF25520">
    <property type="entry name" value="AAA_lid_TANC1"/>
    <property type="match status" value="1"/>
</dbReference>
<dbReference type="InterPro" id="IPR058018">
    <property type="entry name" value="AAA_lid_TANC1/2"/>
</dbReference>
<comment type="caution">
    <text evidence="12">The sequence shown here is derived from an EMBL/GenBank/DDBJ whole genome shotgun (WGS) entry which is preliminary data.</text>
</comment>
<dbReference type="EMBL" id="RHFK02000010">
    <property type="protein sequence ID" value="TWW69412.1"/>
    <property type="molecule type" value="Genomic_DNA"/>
</dbReference>
<evidence type="ECO:0000313" key="12">
    <source>
        <dbReference type="EMBL" id="TWW69412.1"/>
    </source>
</evidence>
<feature type="repeat" description="ANK" evidence="8">
    <location>
        <begin position="1092"/>
        <end position="1124"/>
    </location>
</feature>
<evidence type="ECO:0000256" key="8">
    <source>
        <dbReference type="PROSITE-ProRule" id="PRU00023"/>
    </source>
</evidence>
<dbReference type="PANTHER" id="PTHR24166:SF21">
    <property type="entry name" value="PROTEIN TANC2"/>
    <property type="match status" value="1"/>
</dbReference>
<evidence type="ECO:0000256" key="1">
    <source>
        <dbReference type="ARBA" id="ARBA00022553"/>
    </source>
</evidence>
<feature type="domain" description="TANC1/2-like AAA+ ATPase lid" evidence="10">
    <location>
        <begin position="653"/>
        <end position="748"/>
    </location>
</feature>
<name>A0A5C6NP65_9TELE</name>
<evidence type="ECO:0000256" key="7">
    <source>
        <dbReference type="ARBA" id="ARBA00038259"/>
    </source>
</evidence>
<evidence type="ECO:0000256" key="4">
    <source>
        <dbReference type="ARBA" id="ARBA00023018"/>
    </source>
</evidence>
<feature type="repeat" description="ANK" evidence="8">
    <location>
        <begin position="1158"/>
        <end position="1190"/>
    </location>
</feature>
<feature type="region of interest" description="Disordered" evidence="9">
    <location>
        <begin position="1456"/>
        <end position="1571"/>
    </location>
</feature>
<feature type="compositionally biased region" description="Polar residues" evidence="9">
    <location>
        <begin position="1487"/>
        <end position="1514"/>
    </location>
</feature>
<feature type="region of interest" description="Disordered" evidence="9">
    <location>
        <begin position="1976"/>
        <end position="2004"/>
    </location>
</feature>
<dbReference type="InterPro" id="IPR050889">
    <property type="entry name" value="Dendritic_Spine_Reg/Scaffold"/>
</dbReference>
<feature type="compositionally biased region" description="Basic and acidic residues" evidence="9">
    <location>
        <begin position="1978"/>
        <end position="1987"/>
    </location>
</feature>
<evidence type="ECO:0000256" key="5">
    <source>
        <dbReference type="ARBA" id="ARBA00023043"/>
    </source>
</evidence>
<feature type="compositionally biased region" description="Low complexity" evidence="9">
    <location>
        <begin position="1778"/>
        <end position="1799"/>
    </location>
</feature>
<feature type="compositionally biased region" description="Gly residues" evidence="9">
    <location>
        <begin position="444"/>
        <end position="455"/>
    </location>
</feature>
<dbReference type="PANTHER" id="PTHR24166">
    <property type="entry name" value="ROLLING PEBBLES, ISOFORM B"/>
    <property type="match status" value="1"/>
</dbReference>
<organism evidence="12 13">
    <name type="scientific">Takifugu flavidus</name>
    <name type="common">sansaifugu</name>
    <dbReference type="NCBI Taxonomy" id="433684"/>
    <lineage>
        <taxon>Eukaryota</taxon>
        <taxon>Metazoa</taxon>
        <taxon>Chordata</taxon>
        <taxon>Craniata</taxon>
        <taxon>Vertebrata</taxon>
        <taxon>Euteleostomi</taxon>
        <taxon>Actinopterygii</taxon>
        <taxon>Neopterygii</taxon>
        <taxon>Teleostei</taxon>
        <taxon>Neoteleostei</taxon>
        <taxon>Acanthomorphata</taxon>
        <taxon>Eupercaria</taxon>
        <taxon>Tetraodontiformes</taxon>
        <taxon>Tetradontoidea</taxon>
        <taxon>Tetraodontidae</taxon>
        <taxon>Takifugu</taxon>
    </lineage>
</organism>
<dbReference type="InterPro" id="IPR011990">
    <property type="entry name" value="TPR-like_helical_dom_sf"/>
</dbReference>
<keyword evidence="13" id="KW-1185">Reference proteome</keyword>
<proteinExistence type="inferred from homology"/>
<feature type="compositionally biased region" description="Low complexity" evidence="9">
    <location>
        <begin position="135"/>
        <end position="154"/>
    </location>
</feature>